<feature type="compositionally biased region" description="Polar residues" evidence="1">
    <location>
        <begin position="69"/>
        <end position="80"/>
    </location>
</feature>
<evidence type="ECO:0000313" key="2">
    <source>
        <dbReference type="EMBL" id="VCW76689.1"/>
    </source>
</evidence>
<evidence type="ECO:0000256" key="1">
    <source>
        <dbReference type="SAM" id="MobiDB-lite"/>
    </source>
</evidence>
<reference evidence="2 3" key="1">
    <citation type="submission" date="2018-10" db="EMBL/GenBank/DDBJ databases">
        <authorList>
            <person name="Ekblom R."/>
            <person name="Jareborg N."/>
        </authorList>
    </citation>
    <scope>NUCLEOTIDE SEQUENCE [LARGE SCALE GENOMIC DNA]</scope>
    <source>
        <tissue evidence="2">Muscle</tissue>
    </source>
</reference>
<evidence type="ECO:0000313" key="3">
    <source>
        <dbReference type="Proteomes" id="UP000269945"/>
    </source>
</evidence>
<dbReference type="EMBL" id="CYRY02007764">
    <property type="protein sequence ID" value="VCW76689.1"/>
    <property type="molecule type" value="Genomic_DNA"/>
</dbReference>
<gene>
    <name evidence="2" type="ORF">BN2614_LOCUS3</name>
</gene>
<comment type="caution">
    <text evidence="2">The sequence shown here is derived from an EMBL/GenBank/DDBJ whole genome shotgun (WGS) entry which is preliminary data.</text>
</comment>
<feature type="region of interest" description="Disordered" evidence="1">
    <location>
        <begin position="1"/>
        <end position="126"/>
    </location>
</feature>
<proteinExistence type="predicted"/>
<accession>A0A9X9LM33</accession>
<sequence length="126" mass="13121">ELTPCSAHTRVYNAAAPRQGCRHAPEQSRGLATGGVTLQAQRGQGCPPRPQASGKQRTPKGTRQRKSEGTSANEDVPSQQGPGAERKGGGPGAAWTQEAGQPHAGHVDTQPARESPLCTHRTSGRA</sequence>
<name>A0A9X9LM33_GULGU</name>
<protein>
    <submittedName>
        <fullName evidence="2">Uncharacterized protein</fullName>
    </submittedName>
</protein>
<feature type="non-terminal residue" evidence="2">
    <location>
        <position position="1"/>
    </location>
</feature>
<feature type="non-terminal residue" evidence="2">
    <location>
        <position position="126"/>
    </location>
</feature>
<dbReference type="AlphaFoldDB" id="A0A9X9LM33"/>
<organism evidence="2 3">
    <name type="scientific">Gulo gulo</name>
    <name type="common">Wolverine</name>
    <name type="synonym">Gluton</name>
    <dbReference type="NCBI Taxonomy" id="48420"/>
    <lineage>
        <taxon>Eukaryota</taxon>
        <taxon>Metazoa</taxon>
        <taxon>Chordata</taxon>
        <taxon>Craniata</taxon>
        <taxon>Vertebrata</taxon>
        <taxon>Euteleostomi</taxon>
        <taxon>Mammalia</taxon>
        <taxon>Eutheria</taxon>
        <taxon>Laurasiatheria</taxon>
        <taxon>Carnivora</taxon>
        <taxon>Caniformia</taxon>
        <taxon>Musteloidea</taxon>
        <taxon>Mustelidae</taxon>
        <taxon>Guloninae</taxon>
        <taxon>Gulo</taxon>
    </lineage>
</organism>
<keyword evidence="3" id="KW-1185">Reference proteome</keyword>
<dbReference type="Proteomes" id="UP000269945">
    <property type="component" value="Unassembled WGS sequence"/>
</dbReference>